<dbReference type="InterPro" id="IPR013324">
    <property type="entry name" value="RNA_pol_sigma_r3/r4-like"/>
</dbReference>
<dbReference type="PANTHER" id="PTHR43133">
    <property type="entry name" value="RNA POLYMERASE ECF-TYPE SIGMA FACTO"/>
    <property type="match status" value="1"/>
</dbReference>
<dbReference type="Pfam" id="PF08281">
    <property type="entry name" value="Sigma70_r4_2"/>
    <property type="match status" value="1"/>
</dbReference>
<keyword evidence="4 6" id="KW-0238">DNA-binding</keyword>
<dbReference type="InterPro" id="IPR013249">
    <property type="entry name" value="RNA_pol_sigma70_r4_t2"/>
</dbReference>
<gene>
    <name evidence="9" type="ORF">H8B22_05970</name>
</gene>
<dbReference type="KEGG" id="lsx:H8B22_05970"/>
<dbReference type="EMBL" id="CP060820">
    <property type="protein sequence ID" value="QNP41753.1"/>
    <property type="molecule type" value="Genomic_DNA"/>
</dbReference>
<feature type="domain" description="RNA polymerase sigma-70 region 2" evidence="7">
    <location>
        <begin position="33"/>
        <end position="97"/>
    </location>
</feature>
<dbReference type="InterPro" id="IPR036388">
    <property type="entry name" value="WH-like_DNA-bd_sf"/>
</dbReference>
<evidence type="ECO:0000259" key="7">
    <source>
        <dbReference type="Pfam" id="PF04542"/>
    </source>
</evidence>
<dbReference type="PANTHER" id="PTHR43133:SF62">
    <property type="entry name" value="RNA POLYMERASE SIGMA FACTOR SIGZ"/>
    <property type="match status" value="1"/>
</dbReference>
<dbReference type="InterPro" id="IPR014284">
    <property type="entry name" value="RNA_pol_sigma-70_dom"/>
</dbReference>
<dbReference type="GO" id="GO:0003677">
    <property type="term" value="F:DNA binding"/>
    <property type="evidence" value="ECO:0007669"/>
    <property type="project" value="UniProtKB-KW"/>
</dbReference>
<evidence type="ECO:0000256" key="5">
    <source>
        <dbReference type="ARBA" id="ARBA00023163"/>
    </source>
</evidence>
<proteinExistence type="inferred from homology"/>
<dbReference type="GO" id="GO:0016987">
    <property type="term" value="F:sigma factor activity"/>
    <property type="evidence" value="ECO:0007669"/>
    <property type="project" value="UniProtKB-KW"/>
</dbReference>
<evidence type="ECO:0000313" key="9">
    <source>
        <dbReference type="EMBL" id="QNP41753.1"/>
    </source>
</evidence>
<evidence type="ECO:0000256" key="1">
    <source>
        <dbReference type="ARBA" id="ARBA00010641"/>
    </source>
</evidence>
<dbReference type="Gene3D" id="1.10.10.10">
    <property type="entry name" value="Winged helix-like DNA-binding domain superfamily/Winged helix DNA-binding domain"/>
    <property type="match status" value="1"/>
</dbReference>
<dbReference type="SUPFAM" id="SSF88659">
    <property type="entry name" value="Sigma3 and sigma4 domains of RNA polymerase sigma factors"/>
    <property type="match status" value="1"/>
</dbReference>
<evidence type="ECO:0000313" key="10">
    <source>
        <dbReference type="Proteomes" id="UP000516018"/>
    </source>
</evidence>
<dbReference type="InterPro" id="IPR000838">
    <property type="entry name" value="RNA_pol_sigma70_ECF_CS"/>
</dbReference>
<dbReference type="Gene3D" id="1.10.1740.10">
    <property type="match status" value="1"/>
</dbReference>
<keyword evidence="5 6" id="KW-0804">Transcription</keyword>
<evidence type="ECO:0000256" key="6">
    <source>
        <dbReference type="RuleBase" id="RU000716"/>
    </source>
</evidence>
<evidence type="ECO:0000256" key="4">
    <source>
        <dbReference type="ARBA" id="ARBA00023125"/>
    </source>
</evidence>
<feature type="domain" description="RNA polymerase sigma factor 70 region 4 type 2" evidence="8">
    <location>
        <begin position="132"/>
        <end position="184"/>
    </location>
</feature>
<evidence type="ECO:0000256" key="2">
    <source>
        <dbReference type="ARBA" id="ARBA00023015"/>
    </source>
</evidence>
<dbReference type="GO" id="GO:0006352">
    <property type="term" value="P:DNA-templated transcription initiation"/>
    <property type="evidence" value="ECO:0007669"/>
    <property type="project" value="InterPro"/>
</dbReference>
<name>A0A7H0G0D7_9GAMM</name>
<dbReference type="AlphaFoldDB" id="A0A7H0G0D7"/>
<dbReference type="Pfam" id="PF04542">
    <property type="entry name" value="Sigma70_r2"/>
    <property type="match status" value="1"/>
</dbReference>
<dbReference type="PROSITE" id="PS01063">
    <property type="entry name" value="SIGMA70_ECF"/>
    <property type="match status" value="1"/>
</dbReference>
<organism evidence="9 10">
    <name type="scientific">Agrilutibacter terrestris</name>
    <dbReference type="NCBI Taxonomy" id="2865112"/>
    <lineage>
        <taxon>Bacteria</taxon>
        <taxon>Pseudomonadati</taxon>
        <taxon>Pseudomonadota</taxon>
        <taxon>Gammaproteobacteria</taxon>
        <taxon>Lysobacterales</taxon>
        <taxon>Lysobacteraceae</taxon>
        <taxon>Agrilutibacter</taxon>
    </lineage>
</organism>
<dbReference type="CDD" id="cd06171">
    <property type="entry name" value="Sigma70_r4"/>
    <property type="match status" value="1"/>
</dbReference>
<dbReference type="InterPro" id="IPR007627">
    <property type="entry name" value="RNA_pol_sigma70_r2"/>
</dbReference>
<dbReference type="InterPro" id="IPR013325">
    <property type="entry name" value="RNA_pol_sigma_r2"/>
</dbReference>
<dbReference type="InterPro" id="IPR039425">
    <property type="entry name" value="RNA_pol_sigma-70-like"/>
</dbReference>
<reference evidence="9 10" key="1">
    <citation type="submission" date="2020-08" db="EMBL/GenBank/DDBJ databases">
        <title>Lysobacter sp. II4 sp. nov., isolated from soil.</title>
        <authorList>
            <person name="Woo C.Y."/>
            <person name="Kim J."/>
        </authorList>
    </citation>
    <scope>NUCLEOTIDE SEQUENCE [LARGE SCALE GENOMIC DNA]</scope>
    <source>
        <strain evidence="9 10">II4</strain>
    </source>
</reference>
<accession>A0A7H0G0D7</accession>
<dbReference type="NCBIfam" id="TIGR02937">
    <property type="entry name" value="sigma70-ECF"/>
    <property type="match status" value="1"/>
</dbReference>
<dbReference type="RefSeq" id="WP_187713189.1">
    <property type="nucleotide sequence ID" value="NZ_CP060820.1"/>
</dbReference>
<evidence type="ECO:0000256" key="3">
    <source>
        <dbReference type="ARBA" id="ARBA00023082"/>
    </source>
</evidence>
<keyword evidence="2 6" id="KW-0805">Transcription regulation</keyword>
<dbReference type="Proteomes" id="UP000516018">
    <property type="component" value="Chromosome"/>
</dbReference>
<dbReference type="SUPFAM" id="SSF88946">
    <property type="entry name" value="Sigma2 domain of RNA polymerase sigma factors"/>
    <property type="match status" value="1"/>
</dbReference>
<keyword evidence="10" id="KW-1185">Reference proteome</keyword>
<sequence length="190" mass="21028">MDDTAVHAIEEADLVAALLRDVARGDRSAFEALYRTTSSTLLGVCMRVLADRSEAEEVLQEVYVSVWSKAAQFDAQRARAMAWLGSIARHRAIDRLRHLPAPALRAPVELVELAADASPGPAALAEVVTDRVQLDDCMRQLDARRQSLIRTAFFEGVSYDELARRSGSPLGSVKSWIRRGLLQLRACLER</sequence>
<keyword evidence="3 6" id="KW-0731">Sigma factor</keyword>
<evidence type="ECO:0000259" key="8">
    <source>
        <dbReference type="Pfam" id="PF08281"/>
    </source>
</evidence>
<protein>
    <recommendedName>
        <fullName evidence="6">RNA polymerase sigma factor</fullName>
    </recommendedName>
</protein>
<comment type="similarity">
    <text evidence="1 6">Belongs to the sigma-70 factor family. ECF subfamily.</text>
</comment>